<dbReference type="EMBL" id="CP096115">
    <property type="protein sequence ID" value="UUX93143.1"/>
    <property type="molecule type" value="Genomic_DNA"/>
</dbReference>
<evidence type="ECO:0000256" key="3">
    <source>
        <dbReference type="ARBA" id="ARBA00012654"/>
    </source>
</evidence>
<evidence type="ECO:0000256" key="10">
    <source>
        <dbReference type="ARBA" id="ARBA00023125"/>
    </source>
</evidence>
<dbReference type="Pfam" id="PF04313">
    <property type="entry name" value="HSDR_N"/>
    <property type="match status" value="1"/>
</dbReference>
<dbReference type="EC" id="3.1.21.3" evidence="3"/>
<gene>
    <name evidence="12" type="ORF">L6E24_03205</name>
</gene>
<dbReference type="PANTHER" id="PTHR30195">
    <property type="entry name" value="TYPE I SITE-SPECIFIC DEOXYRIBONUCLEASE PROTEIN SUBUNIT M AND R"/>
    <property type="match status" value="1"/>
</dbReference>
<dbReference type="InterPro" id="IPR007409">
    <property type="entry name" value="Restrct_endonuc_type1_HsdR_N"/>
</dbReference>
<evidence type="ECO:0000256" key="9">
    <source>
        <dbReference type="ARBA" id="ARBA00022840"/>
    </source>
</evidence>
<evidence type="ECO:0000256" key="2">
    <source>
        <dbReference type="ARBA" id="ARBA00008598"/>
    </source>
</evidence>
<name>A0A9E7PMU4_9EURY</name>
<evidence type="ECO:0000256" key="6">
    <source>
        <dbReference type="ARBA" id="ARBA00022747"/>
    </source>
</evidence>
<reference evidence="12" key="1">
    <citation type="submission" date="2022-04" db="EMBL/GenBank/DDBJ databases">
        <title>Complete genome of Methanoplanus endosymbiosus DSM 3599.</title>
        <authorList>
            <person name="Chen S.-C."/>
            <person name="You Y.-T."/>
            <person name="Zhou Y.-Z."/>
            <person name="Lai M.-C."/>
        </authorList>
    </citation>
    <scope>NUCLEOTIDE SEQUENCE</scope>
    <source>
        <strain evidence="12">DSM 3599</strain>
    </source>
</reference>
<sequence>MTDIGALEIVTQKRVIRLFTEKLGYEYLGDWQDREDNKNIEEEYLRRYLESTDRYKSGKYDDEIINKALFELNRVSGDQSRHLYDVNKDVYTLLRYGVNVKGEAGENSKTVRLINWKKPENNHFAIAEEVTVTGNNTKRPDIVLYINGSDIN</sequence>
<dbReference type="GO" id="GO:0009307">
    <property type="term" value="P:DNA restriction-modification system"/>
    <property type="evidence" value="ECO:0007669"/>
    <property type="project" value="UniProtKB-KW"/>
</dbReference>
<evidence type="ECO:0000259" key="11">
    <source>
        <dbReference type="Pfam" id="PF04313"/>
    </source>
</evidence>
<evidence type="ECO:0000256" key="1">
    <source>
        <dbReference type="ARBA" id="ARBA00000851"/>
    </source>
</evidence>
<protein>
    <recommendedName>
        <fullName evidence="3">type I site-specific deoxyribonuclease</fullName>
        <ecNumber evidence="3">3.1.21.3</ecNumber>
    </recommendedName>
</protein>
<evidence type="ECO:0000256" key="5">
    <source>
        <dbReference type="ARBA" id="ARBA00022741"/>
    </source>
</evidence>
<accession>A0A9E7PMU4</accession>
<evidence type="ECO:0000256" key="4">
    <source>
        <dbReference type="ARBA" id="ARBA00022722"/>
    </source>
</evidence>
<dbReference type="InterPro" id="IPR051268">
    <property type="entry name" value="Type-I_R_enzyme_R_subunit"/>
</dbReference>
<keyword evidence="13" id="KW-1185">Reference proteome</keyword>
<comment type="catalytic activity">
    <reaction evidence="1">
        <text>Endonucleolytic cleavage of DNA to give random double-stranded fragments with terminal 5'-phosphates, ATP is simultaneously hydrolyzed.</text>
        <dbReference type="EC" id="3.1.21.3"/>
    </reaction>
</comment>
<keyword evidence="6" id="KW-0680">Restriction system</keyword>
<dbReference type="GO" id="GO:0009035">
    <property type="term" value="F:type I site-specific deoxyribonuclease activity"/>
    <property type="evidence" value="ECO:0007669"/>
    <property type="project" value="UniProtKB-EC"/>
</dbReference>
<dbReference type="PANTHER" id="PTHR30195:SF15">
    <property type="entry name" value="TYPE I RESTRICTION ENZYME HINDI ENDONUCLEASE SUBUNIT"/>
    <property type="match status" value="1"/>
</dbReference>
<keyword evidence="10" id="KW-0238">DNA-binding</keyword>
<dbReference type="GO" id="GO:0003677">
    <property type="term" value="F:DNA binding"/>
    <property type="evidence" value="ECO:0007669"/>
    <property type="project" value="UniProtKB-KW"/>
</dbReference>
<dbReference type="Proteomes" id="UP001060368">
    <property type="component" value="Chromosome"/>
</dbReference>
<dbReference type="RefSeq" id="WP_257743283.1">
    <property type="nucleotide sequence ID" value="NZ_CP096115.1"/>
</dbReference>
<keyword evidence="4" id="KW-0540">Nuclease</keyword>
<evidence type="ECO:0000256" key="7">
    <source>
        <dbReference type="ARBA" id="ARBA00022759"/>
    </source>
</evidence>
<proteinExistence type="inferred from homology"/>
<keyword evidence="8" id="KW-0378">Hydrolase</keyword>
<dbReference type="GeneID" id="74306670"/>
<keyword evidence="9" id="KW-0067">ATP-binding</keyword>
<dbReference type="KEGG" id="mend:L6E24_03205"/>
<dbReference type="Gene3D" id="3.90.1570.50">
    <property type="match status" value="1"/>
</dbReference>
<keyword evidence="5" id="KW-0547">Nucleotide-binding</keyword>
<dbReference type="GO" id="GO:0005524">
    <property type="term" value="F:ATP binding"/>
    <property type="evidence" value="ECO:0007669"/>
    <property type="project" value="UniProtKB-KW"/>
</dbReference>
<dbReference type="CDD" id="cd22332">
    <property type="entry name" value="HsdR_N"/>
    <property type="match status" value="1"/>
</dbReference>
<dbReference type="AlphaFoldDB" id="A0A9E7PMU4"/>
<feature type="domain" description="Restriction endonuclease type I HsdR N-terminal" evidence="11">
    <location>
        <begin position="10"/>
        <end position="148"/>
    </location>
</feature>
<comment type="similarity">
    <text evidence="2">Belongs to the HsdR family.</text>
</comment>
<keyword evidence="7 12" id="KW-0255">Endonuclease</keyword>
<evidence type="ECO:0000313" key="12">
    <source>
        <dbReference type="EMBL" id="UUX93143.1"/>
    </source>
</evidence>
<organism evidence="12 13">
    <name type="scientific">Methanoplanus endosymbiosus</name>
    <dbReference type="NCBI Taxonomy" id="33865"/>
    <lineage>
        <taxon>Archaea</taxon>
        <taxon>Methanobacteriati</taxon>
        <taxon>Methanobacteriota</taxon>
        <taxon>Stenosarchaea group</taxon>
        <taxon>Methanomicrobia</taxon>
        <taxon>Methanomicrobiales</taxon>
        <taxon>Methanomicrobiaceae</taxon>
        <taxon>Methanoplanus</taxon>
    </lineage>
</organism>
<evidence type="ECO:0000256" key="8">
    <source>
        <dbReference type="ARBA" id="ARBA00022801"/>
    </source>
</evidence>
<evidence type="ECO:0000313" key="13">
    <source>
        <dbReference type="Proteomes" id="UP001060368"/>
    </source>
</evidence>